<evidence type="ECO:0000313" key="9">
    <source>
        <dbReference type="EMBL" id="OAA58440.1"/>
    </source>
</evidence>
<feature type="transmembrane region" description="Helical" evidence="7">
    <location>
        <begin position="83"/>
        <end position="112"/>
    </location>
</feature>
<feature type="region of interest" description="Disordered" evidence="6">
    <location>
        <begin position="417"/>
        <end position="451"/>
    </location>
</feature>
<feature type="region of interest" description="Disordered" evidence="6">
    <location>
        <begin position="313"/>
        <end position="334"/>
    </location>
</feature>
<evidence type="ECO:0000256" key="7">
    <source>
        <dbReference type="SAM" id="Phobius"/>
    </source>
</evidence>
<feature type="compositionally biased region" description="Polar residues" evidence="6">
    <location>
        <begin position="441"/>
        <end position="451"/>
    </location>
</feature>
<name>A0A167RBF0_9HYPO</name>
<accession>A0A167RBF0</accession>
<proteinExistence type="inferred from homology"/>
<feature type="region of interest" description="Disordered" evidence="6">
    <location>
        <begin position="349"/>
        <end position="393"/>
    </location>
</feature>
<dbReference type="Pfam" id="PF20684">
    <property type="entry name" value="Fung_rhodopsin"/>
    <property type="match status" value="1"/>
</dbReference>
<dbReference type="InterPro" id="IPR049326">
    <property type="entry name" value="Rhodopsin_dom_fungi"/>
</dbReference>
<feature type="transmembrane region" description="Helical" evidence="7">
    <location>
        <begin position="195"/>
        <end position="217"/>
    </location>
</feature>
<dbReference type="Proteomes" id="UP000076874">
    <property type="component" value="Unassembled WGS sequence"/>
</dbReference>
<comment type="subcellular location">
    <subcellularLocation>
        <location evidence="1">Membrane</location>
        <topology evidence="1">Multi-pass membrane protein</topology>
    </subcellularLocation>
</comment>
<dbReference type="PANTHER" id="PTHR33048">
    <property type="entry name" value="PTH11-LIKE INTEGRAL MEMBRANE PROTEIN (AFU_ORTHOLOGUE AFUA_5G11245)"/>
    <property type="match status" value="1"/>
</dbReference>
<evidence type="ECO:0000256" key="6">
    <source>
        <dbReference type="SAM" id="MobiDB-lite"/>
    </source>
</evidence>
<dbReference type="AlphaFoldDB" id="A0A167RBF0"/>
<dbReference type="EMBL" id="AZHD01000012">
    <property type="protein sequence ID" value="OAA58440.1"/>
    <property type="molecule type" value="Genomic_DNA"/>
</dbReference>
<evidence type="ECO:0000256" key="4">
    <source>
        <dbReference type="ARBA" id="ARBA00023136"/>
    </source>
</evidence>
<reference evidence="9 10" key="1">
    <citation type="journal article" date="2016" name="Genome Biol. Evol.">
        <title>Divergent and convergent evolution of fungal pathogenicity.</title>
        <authorList>
            <person name="Shang Y."/>
            <person name="Xiao G."/>
            <person name="Zheng P."/>
            <person name="Cen K."/>
            <person name="Zhan S."/>
            <person name="Wang C."/>
        </authorList>
    </citation>
    <scope>NUCLEOTIDE SEQUENCE [LARGE SCALE GENOMIC DNA]</scope>
    <source>
        <strain evidence="9 10">RCEF 264</strain>
    </source>
</reference>
<sequence length="451" mass="49248">MAIDDYSSALVAAAVLLICLITLSLLMRLYVRIGILGGLAWDDALITLGWIGAMGICCASIAATKYGFGKHLDTVPEADLVTFAKLIMICSTMYSWGVTTAKASFAVLYLRILQGRKLAILNKIIIVFLLGQALEETMVVVFQCRPIAKAWDSSLEGHCYKLVPMWWCTFVFNLSTDLTLFIQPIPSMWRLHLPVAKRIGIIVMLSLGLLVCIISVIRIVYTTQIGPDSTYELAEPMIWSMVEVSALVLCSCIPSLRQVIQKIPWLNHIMGLSSVKDSDNYYRSGRTNIPSGGASIALHSRGAHEEHDRYGRYGRFDSETKRNRRSAQFGMTSRAERGELGGLAAVQAANNGRGNANGNGNATGNLNNSSNQLDLNRPPSQDGSTDEIFPYQGGKMGGGGGAILVTRDIKHDVEVNADARTMYTEDSSTQGDERETRVVASKSSQSRIGQP</sequence>
<evidence type="ECO:0000256" key="2">
    <source>
        <dbReference type="ARBA" id="ARBA00022692"/>
    </source>
</evidence>
<evidence type="ECO:0000256" key="5">
    <source>
        <dbReference type="ARBA" id="ARBA00038359"/>
    </source>
</evidence>
<evidence type="ECO:0000259" key="8">
    <source>
        <dbReference type="Pfam" id="PF20684"/>
    </source>
</evidence>
<protein>
    <recommendedName>
        <fullName evidence="8">Rhodopsin domain-containing protein</fullName>
    </recommendedName>
</protein>
<organism evidence="9 10">
    <name type="scientific">Niveomyces insectorum RCEF 264</name>
    <dbReference type="NCBI Taxonomy" id="1081102"/>
    <lineage>
        <taxon>Eukaryota</taxon>
        <taxon>Fungi</taxon>
        <taxon>Dikarya</taxon>
        <taxon>Ascomycota</taxon>
        <taxon>Pezizomycotina</taxon>
        <taxon>Sordariomycetes</taxon>
        <taxon>Hypocreomycetidae</taxon>
        <taxon>Hypocreales</taxon>
        <taxon>Cordycipitaceae</taxon>
        <taxon>Niveomyces</taxon>
    </lineage>
</organism>
<feature type="transmembrane region" description="Helical" evidence="7">
    <location>
        <begin position="43"/>
        <end position="63"/>
    </location>
</feature>
<keyword evidence="2 7" id="KW-0812">Transmembrane</keyword>
<feature type="domain" description="Rhodopsin" evidence="8">
    <location>
        <begin position="27"/>
        <end position="262"/>
    </location>
</feature>
<evidence type="ECO:0000313" key="10">
    <source>
        <dbReference type="Proteomes" id="UP000076874"/>
    </source>
</evidence>
<gene>
    <name evidence="9" type="ORF">SPI_06513</name>
</gene>
<evidence type="ECO:0000256" key="3">
    <source>
        <dbReference type="ARBA" id="ARBA00022989"/>
    </source>
</evidence>
<dbReference type="GO" id="GO:0016020">
    <property type="term" value="C:membrane"/>
    <property type="evidence" value="ECO:0007669"/>
    <property type="project" value="UniProtKB-SubCell"/>
</dbReference>
<evidence type="ECO:0000256" key="1">
    <source>
        <dbReference type="ARBA" id="ARBA00004141"/>
    </source>
</evidence>
<feature type="transmembrane region" description="Helical" evidence="7">
    <location>
        <begin position="163"/>
        <end position="183"/>
    </location>
</feature>
<dbReference type="OrthoDB" id="444631at2759"/>
<dbReference type="PANTHER" id="PTHR33048:SF47">
    <property type="entry name" value="INTEGRAL MEMBRANE PROTEIN-RELATED"/>
    <property type="match status" value="1"/>
</dbReference>
<keyword evidence="3 7" id="KW-1133">Transmembrane helix</keyword>
<keyword evidence="4 7" id="KW-0472">Membrane</keyword>
<feature type="transmembrane region" description="Helical" evidence="7">
    <location>
        <begin position="6"/>
        <end position="31"/>
    </location>
</feature>
<keyword evidence="10" id="KW-1185">Reference proteome</keyword>
<feature type="compositionally biased region" description="Low complexity" evidence="6">
    <location>
        <begin position="349"/>
        <end position="376"/>
    </location>
</feature>
<comment type="similarity">
    <text evidence="5">Belongs to the SAT4 family.</text>
</comment>
<comment type="caution">
    <text evidence="9">The sequence shown here is derived from an EMBL/GenBank/DDBJ whole genome shotgun (WGS) entry which is preliminary data.</text>
</comment>
<dbReference type="InterPro" id="IPR052337">
    <property type="entry name" value="SAT4-like"/>
</dbReference>
<feature type="transmembrane region" description="Helical" evidence="7">
    <location>
        <begin position="124"/>
        <end position="143"/>
    </location>
</feature>